<proteinExistence type="predicted"/>
<name>A0ABN9W0F0_9DINO</name>
<dbReference type="SUPFAM" id="SSF53098">
    <property type="entry name" value="Ribonuclease H-like"/>
    <property type="match status" value="1"/>
</dbReference>
<feature type="compositionally biased region" description="Acidic residues" evidence="1">
    <location>
        <begin position="592"/>
        <end position="602"/>
    </location>
</feature>
<sequence>MAAQQLGATHRAFCEKVRGANLPLSRHKTKALATSKELRQALMQQPCRDLGPDEFVGMHRDLGGGAISGSHRRVTTAAARELQARAQGRKLTGLFRPGLDRARVYRAGPAAKATRGSAIMGVPNGRLRQLRVGAIKARGPLTIATRTALMAYVEVIWASLLPEAAARPCLARGTELAQQRHPWRQVKDPISALVLTLDRVGWGFLQGDPYLVHDSTGAAYDVRRHSPTFFGSLVALQCRVAIGLEEVARQSPSMWGWCIPPFWQPILDMASHRSQVWDQHHQRALRSLIQNTYWCQARVAAADSSRAAPSNCQLCGFKDGSLFHRRFRCEAHGARRRDCLEKPLRGAADRVEGLGFPFTDLFARGLFPDISEFMNRPVRPEADYFESSTSWYTLGPHLNGHHVFVDGSGLDQACPRLRTAGWSAVIYDEAYRRVAEDYAVKVLTSQVAGGSYRLYIDCMATARCAANPSAAAAASGQRAHLRAGQAEQLQDVTVAKVRAHQGPKAVVDGLVSQFELGGNARADRRAKQDATAARANLGDTLVVEGCLSLARLAARFAAAHEVQLSRTSMLDSMGVVALRLIDLGEWPQWPAEFEDEGGDVEGEAAASSQAPGGSAPSEPDAAPAGLQPWRVAGHALLAAPILLMKRRV</sequence>
<dbReference type="InterPro" id="IPR012337">
    <property type="entry name" value="RNaseH-like_sf"/>
</dbReference>
<keyword evidence="3" id="KW-1185">Reference proteome</keyword>
<protein>
    <submittedName>
        <fullName evidence="2">Uncharacterized protein</fullName>
    </submittedName>
</protein>
<dbReference type="Proteomes" id="UP001189429">
    <property type="component" value="Unassembled WGS sequence"/>
</dbReference>
<feature type="region of interest" description="Disordered" evidence="1">
    <location>
        <begin position="591"/>
        <end position="625"/>
    </location>
</feature>
<evidence type="ECO:0000313" key="3">
    <source>
        <dbReference type="Proteomes" id="UP001189429"/>
    </source>
</evidence>
<evidence type="ECO:0000256" key="1">
    <source>
        <dbReference type="SAM" id="MobiDB-lite"/>
    </source>
</evidence>
<feature type="compositionally biased region" description="Low complexity" evidence="1">
    <location>
        <begin position="603"/>
        <end position="619"/>
    </location>
</feature>
<organism evidence="2 3">
    <name type="scientific">Prorocentrum cordatum</name>
    <dbReference type="NCBI Taxonomy" id="2364126"/>
    <lineage>
        <taxon>Eukaryota</taxon>
        <taxon>Sar</taxon>
        <taxon>Alveolata</taxon>
        <taxon>Dinophyceae</taxon>
        <taxon>Prorocentrales</taxon>
        <taxon>Prorocentraceae</taxon>
        <taxon>Prorocentrum</taxon>
    </lineage>
</organism>
<reference evidence="2" key="1">
    <citation type="submission" date="2023-10" db="EMBL/GenBank/DDBJ databases">
        <authorList>
            <person name="Chen Y."/>
            <person name="Shah S."/>
            <person name="Dougan E. K."/>
            <person name="Thang M."/>
            <person name="Chan C."/>
        </authorList>
    </citation>
    <scope>NUCLEOTIDE SEQUENCE [LARGE SCALE GENOMIC DNA]</scope>
</reference>
<feature type="non-terminal residue" evidence="2">
    <location>
        <position position="648"/>
    </location>
</feature>
<dbReference type="EMBL" id="CAUYUJ010017881">
    <property type="protein sequence ID" value="CAK0878763.1"/>
    <property type="molecule type" value="Genomic_DNA"/>
</dbReference>
<comment type="caution">
    <text evidence="2">The sequence shown here is derived from an EMBL/GenBank/DDBJ whole genome shotgun (WGS) entry which is preliminary data.</text>
</comment>
<gene>
    <name evidence="2" type="ORF">PCOR1329_LOCUS62403</name>
</gene>
<accession>A0ABN9W0F0</accession>
<evidence type="ECO:0000313" key="2">
    <source>
        <dbReference type="EMBL" id="CAK0878763.1"/>
    </source>
</evidence>